<feature type="compositionally biased region" description="Basic and acidic residues" evidence="1">
    <location>
        <begin position="201"/>
        <end position="211"/>
    </location>
</feature>
<evidence type="ECO:0000313" key="3">
    <source>
        <dbReference type="Proteomes" id="UP000481861"/>
    </source>
</evidence>
<protein>
    <submittedName>
        <fullName evidence="2">Uncharacterized protein</fullName>
    </submittedName>
</protein>
<name>A0A7C8HZY2_9PLEO</name>
<sequence>MHMSNIHIHIHIHIHIPMHSQIPVHMHMNAHAHPSHPLRSTSLIFATHGPSAASHQNQIKNAAHLLSWPKPFSTSLSSTQSLHNWTSPLHLTSPPLTRAQTPPKSATPRHPPPADPLCPIALSPRGPAHQHTTTRPIPPYDSQKPPSAAGSARMHTQRLSQPQHRLFHNFNCSSLLAATGDWKETPANRGGRTARTHRAGKREVKWKGKWK</sequence>
<feature type="region of interest" description="Disordered" evidence="1">
    <location>
        <begin position="183"/>
        <end position="211"/>
    </location>
</feature>
<keyword evidence="3" id="KW-1185">Reference proteome</keyword>
<dbReference type="AlphaFoldDB" id="A0A7C8HZY2"/>
<dbReference type="Proteomes" id="UP000481861">
    <property type="component" value="Unassembled WGS sequence"/>
</dbReference>
<evidence type="ECO:0000256" key="1">
    <source>
        <dbReference type="SAM" id="MobiDB-lite"/>
    </source>
</evidence>
<organism evidence="2 3">
    <name type="scientific">Massariosphaeria phaeospora</name>
    <dbReference type="NCBI Taxonomy" id="100035"/>
    <lineage>
        <taxon>Eukaryota</taxon>
        <taxon>Fungi</taxon>
        <taxon>Dikarya</taxon>
        <taxon>Ascomycota</taxon>
        <taxon>Pezizomycotina</taxon>
        <taxon>Dothideomycetes</taxon>
        <taxon>Pleosporomycetidae</taxon>
        <taxon>Pleosporales</taxon>
        <taxon>Pleosporales incertae sedis</taxon>
        <taxon>Massariosphaeria</taxon>
    </lineage>
</organism>
<dbReference type="EMBL" id="JAADJZ010000026">
    <property type="protein sequence ID" value="KAF2866768.1"/>
    <property type="molecule type" value="Genomic_DNA"/>
</dbReference>
<comment type="caution">
    <text evidence="2">The sequence shown here is derived from an EMBL/GenBank/DDBJ whole genome shotgun (WGS) entry which is preliminary data.</text>
</comment>
<evidence type="ECO:0000313" key="2">
    <source>
        <dbReference type="EMBL" id="KAF2866768.1"/>
    </source>
</evidence>
<proteinExistence type="predicted"/>
<feature type="compositionally biased region" description="Polar residues" evidence="1">
    <location>
        <begin position="86"/>
        <end position="104"/>
    </location>
</feature>
<accession>A0A7C8HZY2</accession>
<gene>
    <name evidence="2" type="ORF">BDV95DRAFT_197365</name>
</gene>
<reference evidence="2 3" key="1">
    <citation type="submission" date="2020-01" db="EMBL/GenBank/DDBJ databases">
        <authorList>
            <consortium name="DOE Joint Genome Institute"/>
            <person name="Haridas S."/>
            <person name="Albert R."/>
            <person name="Binder M."/>
            <person name="Bloem J."/>
            <person name="Labutti K."/>
            <person name="Salamov A."/>
            <person name="Andreopoulos B."/>
            <person name="Baker S.E."/>
            <person name="Barry K."/>
            <person name="Bills G."/>
            <person name="Bluhm B.H."/>
            <person name="Cannon C."/>
            <person name="Castanera R."/>
            <person name="Culley D.E."/>
            <person name="Daum C."/>
            <person name="Ezra D."/>
            <person name="Gonzalez J.B."/>
            <person name="Henrissat B."/>
            <person name="Kuo A."/>
            <person name="Liang C."/>
            <person name="Lipzen A."/>
            <person name="Lutzoni F."/>
            <person name="Magnuson J."/>
            <person name="Mondo S."/>
            <person name="Nolan M."/>
            <person name="Ohm R."/>
            <person name="Pangilinan J."/>
            <person name="Park H.-J.H."/>
            <person name="Ramirez L."/>
            <person name="Alfaro M."/>
            <person name="Sun H."/>
            <person name="Tritt A."/>
            <person name="Yoshinaga Y."/>
            <person name="Zwiers L.-H.L."/>
            <person name="Turgeon B.G."/>
            <person name="Goodwin S.B."/>
            <person name="Spatafora J.W."/>
            <person name="Crous P.W."/>
            <person name="Grigoriev I.V."/>
        </authorList>
    </citation>
    <scope>NUCLEOTIDE SEQUENCE [LARGE SCALE GENOMIC DNA]</scope>
    <source>
        <strain evidence="2 3">CBS 611.86</strain>
    </source>
</reference>
<feature type="region of interest" description="Disordered" evidence="1">
    <location>
        <begin position="86"/>
        <end position="162"/>
    </location>
</feature>